<sequence>MREFIEKNADWLTVFQLPTYAPDLNPQEGIWSAGQARDRQPRGRRSLPGHPGRQAQAQADPVPARRGRRLSRRHRPDHERLTGITNSSSVS</sequence>
<dbReference type="RefSeq" id="WP_386406441.1">
    <property type="nucleotide sequence ID" value="NZ_JBHSRH010000083.1"/>
</dbReference>
<dbReference type="InterPro" id="IPR038717">
    <property type="entry name" value="Tc1-like_DDE_dom"/>
</dbReference>
<name>A0ABW1M9I0_9ACTN</name>
<feature type="region of interest" description="Disordered" evidence="1">
    <location>
        <begin position="23"/>
        <end position="91"/>
    </location>
</feature>
<evidence type="ECO:0000259" key="2">
    <source>
        <dbReference type="Pfam" id="PF13358"/>
    </source>
</evidence>
<feature type="domain" description="Tc1-like transposase DDE" evidence="2">
    <location>
        <begin position="2"/>
        <end position="36"/>
    </location>
</feature>
<organism evidence="3 4">
    <name type="scientific">Streptomyces pratens</name>
    <dbReference type="NCBI Taxonomy" id="887456"/>
    <lineage>
        <taxon>Bacteria</taxon>
        <taxon>Bacillati</taxon>
        <taxon>Actinomycetota</taxon>
        <taxon>Actinomycetes</taxon>
        <taxon>Kitasatosporales</taxon>
        <taxon>Streptomycetaceae</taxon>
        <taxon>Streptomyces</taxon>
    </lineage>
</organism>
<gene>
    <name evidence="3" type="ORF">ACFP50_34960</name>
</gene>
<accession>A0ABW1M9I0</accession>
<evidence type="ECO:0000313" key="3">
    <source>
        <dbReference type="EMBL" id="MFC6060414.1"/>
    </source>
</evidence>
<evidence type="ECO:0000256" key="1">
    <source>
        <dbReference type="SAM" id="MobiDB-lite"/>
    </source>
</evidence>
<evidence type="ECO:0000313" key="4">
    <source>
        <dbReference type="Proteomes" id="UP001596242"/>
    </source>
</evidence>
<proteinExistence type="predicted"/>
<keyword evidence="4" id="KW-1185">Reference proteome</keyword>
<dbReference type="Proteomes" id="UP001596242">
    <property type="component" value="Unassembled WGS sequence"/>
</dbReference>
<comment type="caution">
    <text evidence="3">The sequence shown here is derived from an EMBL/GenBank/DDBJ whole genome shotgun (WGS) entry which is preliminary data.</text>
</comment>
<dbReference type="EMBL" id="JBHSPT010000123">
    <property type="protein sequence ID" value="MFC6060414.1"/>
    <property type="molecule type" value="Genomic_DNA"/>
</dbReference>
<reference evidence="4" key="1">
    <citation type="journal article" date="2019" name="Int. J. Syst. Evol. Microbiol.">
        <title>The Global Catalogue of Microorganisms (GCM) 10K type strain sequencing project: providing services to taxonomists for standard genome sequencing and annotation.</title>
        <authorList>
            <consortium name="The Broad Institute Genomics Platform"/>
            <consortium name="The Broad Institute Genome Sequencing Center for Infectious Disease"/>
            <person name="Wu L."/>
            <person name="Ma J."/>
        </authorList>
    </citation>
    <scope>NUCLEOTIDE SEQUENCE [LARGE SCALE GENOMIC DNA]</scope>
    <source>
        <strain evidence="4">JCM 12763</strain>
    </source>
</reference>
<protein>
    <submittedName>
        <fullName evidence="3">Transposase</fullName>
    </submittedName>
</protein>
<dbReference type="Pfam" id="PF13358">
    <property type="entry name" value="DDE_3"/>
    <property type="match status" value="1"/>
</dbReference>
<feature type="compositionally biased region" description="Basic residues" evidence="1">
    <location>
        <begin position="65"/>
        <end position="75"/>
    </location>
</feature>